<accession>A0A8B8UX37</accession>
<dbReference type="AlphaFoldDB" id="A0A8B8UX37"/>
<evidence type="ECO:0000256" key="4">
    <source>
        <dbReference type="ARBA" id="ARBA00023134"/>
    </source>
</evidence>
<reference evidence="7" key="3">
    <citation type="submission" date="2025-07" db="EMBL/GenBank/DDBJ databases">
        <authorList>
            <consortium name="NCBI Genome Project"/>
        </authorList>
    </citation>
    <scope>NUCLEOTIDE SEQUENCE</scope>
    <source>
        <strain evidence="7">CBS432</strain>
    </source>
</reference>
<comment type="similarity">
    <text evidence="1 5">Belongs to the TRAFAC class TrmE-Era-EngA-EngB-Septin-like GTPase superfamily. TrmE GTPase family.</text>
</comment>
<dbReference type="NCBIfam" id="TIGR00450">
    <property type="entry name" value="mnmE_trmE_thdF"/>
    <property type="match status" value="1"/>
</dbReference>
<dbReference type="InterPro" id="IPR027266">
    <property type="entry name" value="TrmE/GcvT-like"/>
</dbReference>
<dbReference type="GO" id="GO:0030488">
    <property type="term" value="P:tRNA methylation"/>
    <property type="evidence" value="ECO:0007669"/>
    <property type="project" value="TreeGrafter"/>
</dbReference>
<reference evidence="7" key="2">
    <citation type="submission" date="2020-01" db="EMBL/GenBank/DDBJ databases">
        <title>Population-level Yeast Reference Genomes.</title>
        <authorList>
            <person name="Yue J.-X."/>
        </authorList>
    </citation>
    <scope>NUCLEOTIDE SEQUENCE</scope>
    <source>
        <strain evidence="7">CBS432</strain>
    </source>
</reference>
<dbReference type="Gene3D" id="3.30.1360.120">
    <property type="entry name" value="Probable tRNA modification gtpase trme, domain 1"/>
    <property type="match status" value="1"/>
</dbReference>
<dbReference type="Pfam" id="PF12631">
    <property type="entry name" value="MnmE_helical"/>
    <property type="match status" value="1"/>
</dbReference>
<dbReference type="VEuPathDB" id="FungiDB:SPAR_M01470"/>
<organism evidence="7">
    <name type="scientific">Saccharomyces paradoxus</name>
    <name type="common">Yeast</name>
    <name type="synonym">Saccharomyces douglasii</name>
    <dbReference type="NCBI Taxonomy" id="27291"/>
    <lineage>
        <taxon>Eukaryota</taxon>
        <taxon>Fungi</taxon>
        <taxon>Dikarya</taxon>
        <taxon>Ascomycota</taxon>
        <taxon>Saccharomycotina</taxon>
        <taxon>Saccharomycetes</taxon>
        <taxon>Saccharomycetales</taxon>
        <taxon>Saccharomycetaceae</taxon>
        <taxon>Saccharomyces</taxon>
    </lineage>
</organism>
<dbReference type="InterPro" id="IPR018948">
    <property type="entry name" value="GTP-bd_TrmE_N"/>
</dbReference>
<dbReference type="HAMAP" id="MF_00379">
    <property type="entry name" value="GTPase_MnmE"/>
    <property type="match status" value="1"/>
</dbReference>
<keyword evidence="2 5" id="KW-0819">tRNA processing</keyword>
<protein>
    <submittedName>
        <fullName evidence="7">Mss1p</fullName>
    </submittedName>
</protein>
<evidence type="ECO:0000256" key="3">
    <source>
        <dbReference type="ARBA" id="ARBA00022741"/>
    </source>
</evidence>
<evidence type="ECO:0000256" key="1">
    <source>
        <dbReference type="ARBA" id="ARBA00011043"/>
    </source>
</evidence>
<dbReference type="PANTHER" id="PTHR42714:SF2">
    <property type="entry name" value="TRNA MODIFICATION GTPASE GTPBP3, MITOCHONDRIAL"/>
    <property type="match status" value="1"/>
</dbReference>
<dbReference type="FunFam" id="3.30.1360.120:FF:000030">
    <property type="entry name" value="GTPase MSS1, mitochondrial"/>
    <property type="match status" value="1"/>
</dbReference>
<dbReference type="GeneID" id="54632724"/>
<evidence type="ECO:0000256" key="5">
    <source>
        <dbReference type="RuleBase" id="RU003313"/>
    </source>
</evidence>
<sequence>MDMLFMNNTFFLQSRLISRSLLVRRSLKRYFGFARPSTSQLPTIYALSTPPNQTSAIAIIRISGTHSKYIYNQLVDSNTDPPIRKAILRNIYLPSSITAKQLHGQKENKVLLDSSLLLYFQAPYSFTGEDVLELHVHGGKAVINGILKAIGSLHDRSSGKDIRFALPGDFSRRAFQNGKFDLTELEGIKDLIDSETESQRRSALSSFNGDNKILFENWRKSIVENMAQLTAIIDFADDNSQEIDNTDDIFHKVENNIICLRDEIVTFIQKVEKSTILQNGIKLVLLGAPNVGKSSLVNSLTNDDISIVSDIPGTTRDSINAMININGYKVIICDTAGIRGKSSDKIEILGIERAKKKSVQSDLCLFIVDPTNSLKFLTEDILAHLSSEAFRNKRIIIVVNKSDLVSSDEMAKAVNKIRTKFGAKYPILSVSCKTKKGIESLTNALTSNFESLSQSSADSSPVIVSKRVTEILKNDVLYGLEEFFNSKDFDNDIVLATENLKYASDGIAKITGQAIGVEEILDSVFSKFCIGK</sequence>
<dbReference type="CDD" id="cd04164">
    <property type="entry name" value="trmE"/>
    <property type="match status" value="1"/>
</dbReference>
<dbReference type="InterPro" id="IPR004520">
    <property type="entry name" value="GTPase_MnmE"/>
</dbReference>
<dbReference type="FunFam" id="3.40.50.300:FF:001989">
    <property type="entry name" value="GTPase MSS1, mitochondrial"/>
    <property type="match status" value="1"/>
</dbReference>
<dbReference type="Gene3D" id="1.20.120.430">
    <property type="entry name" value="tRNA modification GTPase MnmE domain 2"/>
    <property type="match status" value="1"/>
</dbReference>
<gene>
    <name evidence="7" type="primary">MSS1</name>
    <name evidence="7" type="ORF">SPAR_M01470</name>
</gene>
<dbReference type="InterPro" id="IPR031168">
    <property type="entry name" value="G_TrmE"/>
</dbReference>
<evidence type="ECO:0000313" key="7">
    <source>
        <dbReference type="RefSeq" id="XP_033768334.1"/>
    </source>
</evidence>
<keyword evidence="4 5" id="KW-0342">GTP-binding</keyword>
<feature type="domain" description="TrmE-type G" evidence="6">
    <location>
        <begin position="280"/>
        <end position="450"/>
    </location>
</feature>
<dbReference type="KEGG" id="spao:SPAR_M01470"/>
<dbReference type="GO" id="GO:0002098">
    <property type="term" value="P:tRNA wobble uridine modification"/>
    <property type="evidence" value="ECO:0007669"/>
    <property type="project" value="TreeGrafter"/>
</dbReference>
<evidence type="ECO:0000259" key="6">
    <source>
        <dbReference type="PROSITE" id="PS51709"/>
    </source>
</evidence>
<dbReference type="Pfam" id="PF01926">
    <property type="entry name" value="MMR_HSR1"/>
    <property type="match status" value="1"/>
</dbReference>
<dbReference type="Gene3D" id="3.40.50.300">
    <property type="entry name" value="P-loop containing nucleotide triphosphate hydrolases"/>
    <property type="match status" value="1"/>
</dbReference>
<dbReference type="PANTHER" id="PTHR42714">
    <property type="entry name" value="TRNA MODIFICATION GTPASE GTPBP3"/>
    <property type="match status" value="1"/>
</dbReference>
<dbReference type="GO" id="GO:0003924">
    <property type="term" value="F:GTPase activity"/>
    <property type="evidence" value="ECO:0007669"/>
    <property type="project" value="InterPro"/>
</dbReference>
<dbReference type="Pfam" id="PF10396">
    <property type="entry name" value="TrmE_N"/>
    <property type="match status" value="1"/>
</dbReference>
<dbReference type="InterPro" id="IPR027368">
    <property type="entry name" value="MnmE_dom2"/>
</dbReference>
<dbReference type="InterPro" id="IPR025867">
    <property type="entry name" value="MnmE_helical"/>
</dbReference>
<dbReference type="RefSeq" id="XP_033768334.1">
    <property type="nucleotide sequence ID" value="XM_033912443.1"/>
</dbReference>
<evidence type="ECO:0000256" key="2">
    <source>
        <dbReference type="ARBA" id="ARBA00022694"/>
    </source>
</evidence>
<dbReference type="InterPro" id="IPR006073">
    <property type="entry name" value="GTP-bd"/>
</dbReference>
<keyword evidence="3 5" id="KW-0547">Nucleotide-binding</keyword>
<dbReference type="InterPro" id="IPR027417">
    <property type="entry name" value="P-loop_NTPase"/>
</dbReference>
<dbReference type="NCBIfam" id="TIGR00231">
    <property type="entry name" value="small_GTP"/>
    <property type="match status" value="1"/>
</dbReference>
<dbReference type="OrthoDB" id="188276at2759"/>
<dbReference type="GO" id="GO:0005525">
    <property type="term" value="F:GTP binding"/>
    <property type="evidence" value="ECO:0007669"/>
    <property type="project" value="UniProtKB-KW"/>
</dbReference>
<dbReference type="GO" id="GO:0005739">
    <property type="term" value="C:mitochondrion"/>
    <property type="evidence" value="ECO:0007669"/>
    <property type="project" value="TreeGrafter"/>
</dbReference>
<dbReference type="PROSITE" id="PS51709">
    <property type="entry name" value="G_TRME"/>
    <property type="match status" value="1"/>
</dbReference>
<dbReference type="InterPro" id="IPR005225">
    <property type="entry name" value="Small_GTP-bd"/>
</dbReference>
<dbReference type="NCBIfam" id="NF003661">
    <property type="entry name" value="PRK05291.1-3"/>
    <property type="match status" value="1"/>
</dbReference>
<reference evidence="7" key="4">
    <citation type="submission" date="2025-08" db="UniProtKB">
        <authorList>
            <consortium name="RefSeq"/>
        </authorList>
    </citation>
    <scope>IDENTIFICATION</scope>
    <source>
        <strain evidence="7">CBS432</strain>
    </source>
</reference>
<dbReference type="PRINTS" id="PR00449">
    <property type="entry name" value="RASTRNSFRMNG"/>
</dbReference>
<dbReference type="SUPFAM" id="SSF52540">
    <property type="entry name" value="P-loop containing nucleoside triphosphate hydrolases"/>
    <property type="match status" value="1"/>
</dbReference>
<reference evidence="7" key="1">
    <citation type="journal article" date="2017" name="Nat. Genet.">
        <title>Contrasting evolutionary genome dynamics between domesticated and wild yeasts.</title>
        <authorList>
            <person name="Yue J.X."/>
            <person name="Li J."/>
            <person name="Aigrain L."/>
            <person name="Hallin J."/>
            <person name="Persson K."/>
            <person name="Oliver K."/>
            <person name="Bergstrom A."/>
            <person name="Coupland P."/>
            <person name="Warringer J."/>
            <person name="Lagomarsino M.C."/>
            <person name="Fischer G."/>
            <person name="Durbin R."/>
            <person name="Liti G."/>
        </authorList>
    </citation>
    <scope>NUCLEOTIDE SEQUENCE</scope>
    <source>
        <strain evidence="7">CBS432</strain>
    </source>
</reference>
<name>A0A8B8UX37_SACPA</name>
<dbReference type="CDD" id="cd14858">
    <property type="entry name" value="TrmE_N"/>
    <property type="match status" value="1"/>
</dbReference>
<proteinExistence type="inferred from homology"/>